<protein>
    <submittedName>
        <fullName evidence="1">Uncharacterized protein</fullName>
    </submittedName>
</protein>
<evidence type="ECO:0000313" key="1">
    <source>
        <dbReference type="EMBL" id="XIA18593.1"/>
    </source>
</evidence>
<accession>A0AB74UV99</accession>
<name>A0AB74UV99_9GAMM</name>
<gene>
    <name evidence="1" type="ORF">ACFYG5_00205</name>
</gene>
<sequence>MSSDTFKASTQYNDLLGSAAADRADQDDAGSWLESQGLIKAGEFLVGIETYVSSALAAEGQEIVLSTSFILVQAANFDDAAADMRNAETIPARKVSHDFSPTEFFSLFKRFNVTLSSAGELEGRQYSFD</sequence>
<dbReference type="EMBL" id="CP170721">
    <property type="protein sequence ID" value="XIA18593.1"/>
    <property type="molecule type" value="Genomic_DNA"/>
</dbReference>
<proteinExistence type="predicted"/>
<organism evidence="1">
    <name type="scientific">Rhodanobacter sp. FW102-FHT14D07</name>
    <dbReference type="NCBI Taxonomy" id="3351462"/>
    <lineage>
        <taxon>Bacteria</taxon>
        <taxon>Pseudomonadati</taxon>
        <taxon>Pseudomonadota</taxon>
        <taxon>Gammaproteobacteria</taxon>
        <taxon>Lysobacterales</taxon>
        <taxon>Rhodanobacteraceae</taxon>
        <taxon>Rhodanobacter</taxon>
    </lineage>
</organism>
<dbReference type="RefSeq" id="WP_395120227.1">
    <property type="nucleotide sequence ID" value="NZ_CP170721.1"/>
</dbReference>
<reference evidence="1" key="1">
    <citation type="submission" date="2024-10" db="EMBL/GenBank/DDBJ databases">
        <authorList>
            <person name="Lesea H.P."/>
            <person name="Kuehl J.V."/>
            <person name="Chandonia J.-M."/>
        </authorList>
    </citation>
    <scope>NUCLEOTIDE SEQUENCE</scope>
    <source>
        <strain evidence="1">FW102-FHT14D07</strain>
    </source>
</reference>
<dbReference type="AlphaFoldDB" id="A0AB74UV99"/>